<evidence type="ECO:0000313" key="1">
    <source>
        <dbReference type="EMBL" id="CAA9405282.1"/>
    </source>
</evidence>
<name>A0A6J4P3J6_9BACT</name>
<feature type="non-terminal residue" evidence="1">
    <location>
        <position position="1"/>
    </location>
</feature>
<dbReference type="EMBL" id="CADCUQ010000445">
    <property type="protein sequence ID" value="CAA9405282.1"/>
    <property type="molecule type" value="Genomic_DNA"/>
</dbReference>
<proteinExistence type="predicted"/>
<accession>A0A6J4P3J6</accession>
<reference evidence="1" key="1">
    <citation type="submission" date="2020-02" db="EMBL/GenBank/DDBJ databases">
        <authorList>
            <person name="Meier V. D."/>
        </authorList>
    </citation>
    <scope>NUCLEOTIDE SEQUENCE</scope>
    <source>
        <strain evidence="1">AVDCRST_MAG64</strain>
    </source>
</reference>
<sequence length="49" mass="5229">DVSNSYRQTFDRTLTSRSVHELARRCSEKIAVRTLFGAVSGAGSGAGNV</sequence>
<feature type="non-terminal residue" evidence="1">
    <location>
        <position position="49"/>
    </location>
</feature>
<dbReference type="AlphaFoldDB" id="A0A6J4P3J6"/>
<organism evidence="1">
    <name type="scientific">uncultured Phycisphaerae bacterium</name>
    <dbReference type="NCBI Taxonomy" id="904963"/>
    <lineage>
        <taxon>Bacteria</taxon>
        <taxon>Pseudomonadati</taxon>
        <taxon>Planctomycetota</taxon>
        <taxon>Phycisphaerae</taxon>
        <taxon>environmental samples</taxon>
    </lineage>
</organism>
<protein>
    <submittedName>
        <fullName evidence="1">Uncharacterized protein</fullName>
    </submittedName>
</protein>
<gene>
    <name evidence="1" type="ORF">AVDCRST_MAG64-1946</name>
</gene>